<feature type="chain" id="PRO_5016387259" description="DUF1134 domain-containing protein" evidence="1">
    <location>
        <begin position="29"/>
        <end position="147"/>
    </location>
</feature>
<organism evidence="2 3">
    <name type="scientific">Mesorhizobium atlanticum</name>
    <dbReference type="NCBI Taxonomy" id="2233532"/>
    <lineage>
        <taxon>Bacteria</taxon>
        <taxon>Pseudomonadati</taxon>
        <taxon>Pseudomonadota</taxon>
        <taxon>Alphaproteobacteria</taxon>
        <taxon>Hyphomicrobiales</taxon>
        <taxon>Phyllobacteriaceae</taxon>
        <taxon>Mesorhizobium</taxon>
    </lineage>
</organism>
<comment type="caution">
    <text evidence="2">The sequence shown here is derived from an EMBL/GenBank/DDBJ whole genome shotgun (WGS) entry which is preliminary data.</text>
</comment>
<sequence>MQISSRFRSVAVAAIAAAGVSIASAAHADSGTIRFSVYKAAFFIGGSGGEGTLTFHGKRYPISVGGVSGGLAFGASKTYFQGTVRHIRRASDVTGVYGAAGGGGAVGKGAQVIVMTNDKGAQLELTGRQVGLQVNADLSGISIALKR</sequence>
<feature type="signal peptide" evidence="1">
    <location>
        <begin position="1"/>
        <end position="28"/>
    </location>
</feature>
<evidence type="ECO:0000313" key="2">
    <source>
        <dbReference type="EMBL" id="RAZ74816.1"/>
    </source>
</evidence>
<dbReference type="Proteomes" id="UP000251956">
    <property type="component" value="Unassembled WGS sequence"/>
</dbReference>
<proteinExistence type="predicted"/>
<name>A0A330GS98_9HYPH</name>
<keyword evidence="1" id="KW-0732">Signal</keyword>
<evidence type="ECO:0000313" key="3">
    <source>
        <dbReference type="Proteomes" id="UP000251956"/>
    </source>
</evidence>
<dbReference type="AlphaFoldDB" id="A0A330GS98"/>
<keyword evidence="3" id="KW-1185">Reference proteome</keyword>
<evidence type="ECO:0008006" key="4">
    <source>
        <dbReference type="Google" id="ProtNLM"/>
    </source>
</evidence>
<protein>
    <recommendedName>
        <fullName evidence="4">DUF1134 domain-containing protein</fullName>
    </recommendedName>
</protein>
<dbReference type="EMBL" id="QMBQ01000005">
    <property type="protein sequence ID" value="RAZ74816.1"/>
    <property type="molecule type" value="Genomic_DNA"/>
</dbReference>
<accession>A0A330GS98</accession>
<evidence type="ECO:0000256" key="1">
    <source>
        <dbReference type="SAM" id="SignalP"/>
    </source>
</evidence>
<dbReference type="RefSeq" id="WP_112128615.1">
    <property type="nucleotide sequence ID" value="NZ_QMBQ01000005.1"/>
</dbReference>
<dbReference type="OrthoDB" id="9809946at2"/>
<gene>
    <name evidence="2" type="ORF">DPM35_17875</name>
</gene>
<reference evidence="2 3" key="1">
    <citation type="submission" date="2018-07" db="EMBL/GenBank/DDBJ databases">
        <title>Diversity of Mesorhizobium strains in Brazil.</title>
        <authorList>
            <person name="Helene L.C.F."/>
            <person name="Dall'Agnol R."/>
            <person name="Delamuta J.R.M."/>
            <person name="Hungria M."/>
        </authorList>
    </citation>
    <scope>NUCLEOTIDE SEQUENCE [LARGE SCALE GENOMIC DNA]</scope>
    <source>
        <strain evidence="2 3">CNPSo 3140</strain>
    </source>
</reference>